<dbReference type="AlphaFoldDB" id="A0A0P9ENY0"/>
<keyword evidence="3" id="KW-1185">Reference proteome</keyword>
<evidence type="ECO:0000313" key="2">
    <source>
        <dbReference type="EMBL" id="SCX85421.1"/>
    </source>
</evidence>
<feature type="transmembrane region" description="Helical" evidence="1">
    <location>
        <begin position="21"/>
        <end position="49"/>
    </location>
</feature>
<dbReference type="STRING" id="381306.AN478_08600"/>
<dbReference type="OrthoDB" id="5659946at2"/>
<organism evidence="2 3">
    <name type="scientific">Thiohalorhabdus denitrificans</name>
    <dbReference type="NCBI Taxonomy" id="381306"/>
    <lineage>
        <taxon>Bacteria</taxon>
        <taxon>Pseudomonadati</taxon>
        <taxon>Pseudomonadota</taxon>
        <taxon>Gammaproteobacteria</taxon>
        <taxon>Thiohalorhabdales</taxon>
        <taxon>Thiohalorhabdaceae</taxon>
        <taxon>Thiohalorhabdus</taxon>
    </lineage>
</organism>
<keyword evidence="1" id="KW-1133">Transmembrane helix</keyword>
<feature type="transmembrane region" description="Helical" evidence="1">
    <location>
        <begin position="100"/>
        <end position="121"/>
    </location>
</feature>
<name>A0A0P9ENY0_9GAMM</name>
<dbReference type="RefSeq" id="WP_054966198.1">
    <property type="nucleotide sequence ID" value="NZ_FMUN01000001.1"/>
</dbReference>
<dbReference type="Proteomes" id="UP000183104">
    <property type="component" value="Unassembled WGS sequence"/>
</dbReference>
<evidence type="ECO:0000256" key="1">
    <source>
        <dbReference type="SAM" id="Phobius"/>
    </source>
</evidence>
<proteinExistence type="predicted"/>
<keyword evidence="1" id="KW-0472">Membrane</keyword>
<evidence type="ECO:0000313" key="3">
    <source>
        <dbReference type="Proteomes" id="UP000183104"/>
    </source>
</evidence>
<protein>
    <submittedName>
        <fullName evidence="2">Predicted membrane protein</fullName>
    </submittedName>
</protein>
<accession>A0A0P9ENY0</accession>
<reference evidence="3" key="1">
    <citation type="submission" date="2016-10" db="EMBL/GenBank/DDBJ databases">
        <authorList>
            <person name="Varghese N."/>
        </authorList>
    </citation>
    <scope>NUCLEOTIDE SEQUENCE [LARGE SCALE GENOMIC DNA]</scope>
    <source>
        <strain evidence="3">HL 19</strain>
    </source>
</reference>
<dbReference type="EMBL" id="FMUN01000001">
    <property type="protein sequence ID" value="SCX85421.1"/>
    <property type="molecule type" value="Genomic_DNA"/>
</dbReference>
<gene>
    <name evidence="2" type="ORF">SAMN05661077_0685</name>
</gene>
<dbReference type="PANTHER" id="PTHR41324:SF1">
    <property type="entry name" value="DUF2232 DOMAIN-CONTAINING PROTEIN"/>
    <property type="match status" value="1"/>
</dbReference>
<sequence length="312" mass="32326">MERLARIILGGRLPASVIAAGLFLAAALVPALGGLLGLVAAAPAVVIGWHVGARGLVEVGLIAGLLIGLATLAPLMPVLWLAAFWLPVGLAAVVLRRGPLFPAVGLAQVLVILAGVGGWVLSVEGDPQALVGSWVGSVLEGWVESRDLPQDQTRELMGELESSMVPALARFLPGVIGAGILLTWWINSLAGLSLATRVGENPDLAESLRDFRLPDATVWLVVALGILAWAGAGSDLGYWAGNGLIVVAMLFFAQGLAVVHSARLAYGLGQGWLVAFYVFVGLFVQLTMAVALLGLADVWADFRNKIKGAGSA</sequence>
<dbReference type="PANTHER" id="PTHR41324">
    <property type="entry name" value="MEMBRANE PROTEIN-RELATED"/>
    <property type="match status" value="1"/>
</dbReference>
<dbReference type="InterPro" id="IPR018710">
    <property type="entry name" value="DUF2232"/>
</dbReference>
<feature type="transmembrane region" description="Helical" evidence="1">
    <location>
        <begin position="238"/>
        <end position="259"/>
    </location>
</feature>
<feature type="transmembrane region" description="Helical" evidence="1">
    <location>
        <begin position="171"/>
        <end position="195"/>
    </location>
</feature>
<dbReference type="Pfam" id="PF09991">
    <property type="entry name" value="DUF2232"/>
    <property type="match status" value="1"/>
</dbReference>
<feature type="transmembrane region" description="Helical" evidence="1">
    <location>
        <begin position="271"/>
        <end position="295"/>
    </location>
</feature>
<feature type="transmembrane region" description="Helical" evidence="1">
    <location>
        <begin position="216"/>
        <end position="232"/>
    </location>
</feature>
<keyword evidence="1" id="KW-0812">Transmembrane</keyword>
<feature type="transmembrane region" description="Helical" evidence="1">
    <location>
        <begin position="61"/>
        <end position="88"/>
    </location>
</feature>